<evidence type="ECO:0000313" key="1">
    <source>
        <dbReference type="EMBL" id="OCK87603.1"/>
    </source>
</evidence>
<accession>A0ACC8EMV0</accession>
<protein>
    <submittedName>
        <fullName evidence="1">Nucleotide sugar dehydrogenase</fullName>
    </submittedName>
</protein>
<gene>
    <name evidence="1" type="ORF">K441DRAFT_622799</name>
</gene>
<organism evidence="1 2">
    <name type="scientific">Cenococcum geophilum 1.58</name>
    <dbReference type="NCBI Taxonomy" id="794803"/>
    <lineage>
        <taxon>Eukaryota</taxon>
        <taxon>Fungi</taxon>
        <taxon>Dikarya</taxon>
        <taxon>Ascomycota</taxon>
        <taxon>Pezizomycotina</taxon>
        <taxon>Dothideomycetes</taxon>
        <taxon>Pleosporomycetidae</taxon>
        <taxon>Gloniales</taxon>
        <taxon>Gloniaceae</taxon>
        <taxon>Cenococcum</taxon>
    </lineage>
</organism>
<proteinExistence type="predicted"/>
<dbReference type="EMBL" id="KV748259">
    <property type="protein sequence ID" value="OCK87603.1"/>
    <property type="molecule type" value="Genomic_DNA"/>
</dbReference>
<dbReference type="Proteomes" id="UP000250078">
    <property type="component" value="Unassembled WGS sequence"/>
</dbReference>
<keyword evidence="2" id="KW-1185">Reference proteome</keyword>
<name>A0ACC8EMV0_9PEZI</name>
<reference evidence="1 2" key="1">
    <citation type="journal article" date="2016" name="Nat. Commun.">
        <title>Ectomycorrhizal ecology is imprinted in the genome of the dominant symbiotic fungus Cenococcum geophilum.</title>
        <authorList>
            <consortium name="DOE Joint Genome Institute"/>
            <person name="Peter M."/>
            <person name="Kohler A."/>
            <person name="Ohm R.A."/>
            <person name="Kuo A."/>
            <person name="Krutzmann J."/>
            <person name="Morin E."/>
            <person name="Arend M."/>
            <person name="Barry K.W."/>
            <person name="Binder M."/>
            <person name="Choi C."/>
            <person name="Clum A."/>
            <person name="Copeland A."/>
            <person name="Grisel N."/>
            <person name="Haridas S."/>
            <person name="Kipfer T."/>
            <person name="LaButti K."/>
            <person name="Lindquist E."/>
            <person name="Lipzen A."/>
            <person name="Maire R."/>
            <person name="Meier B."/>
            <person name="Mihaltcheva S."/>
            <person name="Molinier V."/>
            <person name="Murat C."/>
            <person name="Poggeler S."/>
            <person name="Quandt C.A."/>
            <person name="Sperisen C."/>
            <person name="Tritt A."/>
            <person name="Tisserant E."/>
            <person name="Crous P.W."/>
            <person name="Henrissat B."/>
            <person name="Nehls U."/>
            <person name="Egli S."/>
            <person name="Spatafora J.W."/>
            <person name="Grigoriev I.V."/>
            <person name="Martin F.M."/>
        </authorList>
    </citation>
    <scope>NUCLEOTIDE SEQUENCE [LARGE SCALE GENOMIC DNA]</scope>
    <source>
        <strain evidence="1 2">1.58</strain>
    </source>
</reference>
<evidence type="ECO:0000313" key="2">
    <source>
        <dbReference type="Proteomes" id="UP000250078"/>
    </source>
</evidence>
<sequence>MSSSDGVLSDYSTPQTSIGSSRSPTPDLIPDKCPNCFDDCDINCSKSGQRERVVFPAVGNICCVGAGYVGGPTAAVIAFQNPGIQVSVVDLDEARIRKWNSRHLPVHEPGLIDIVRVARDGTKATEITLSNDDNEKVVLPSREPNLFFSTNVSECVAAADVVLVSVNTPTKSSGIGAGAATNLAALESAVTSVAQAAKPGTVVVEKSTVPCGTARTIREILTLHRPGVPFEILSNPEFLAEGTAIKDLLYPDRILIGSSQTPTGLAAAAALKKVYATWVKPSKIVTVNLWSSELAKLVANAMLAQRISSINTISAICDQTGADIDEVSKAIGLDQRLGSKFLKAGLGFGGSCFKKDILSLVYLARSLHLPEVGDYWMSVLSINEFQRDRFVNKVVSKLNGALVGKKIAILGYTFKQDTNDTRESPAIEVIKTLLAERPAEIAIFDPGCSPTEVRQEINRHVCSSNATPLKPQGPVEAYSNSYDACFDSSAVLILTPWDQFRYPALAQKDSAFRKSDDQSVENPQAFLKPVLSEMDIITLSEYQRAKSTSHVMTANSDPLSRLFNQVECPPGCIHCQNAHQADGVKMSESVDWARIAYNMKEPKWVFDGRNIVDAKGMEALGFRVESMGKAGTRSPRAFDV</sequence>